<evidence type="ECO:0000313" key="1">
    <source>
        <dbReference type="EMBL" id="MEC4723581.1"/>
    </source>
</evidence>
<proteinExistence type="predicted"/>
<protein>
    <recommendedName>
        <fullName evidence="3">Response regulatory domain-containing protein</fullName>
    </recommendedName>
</protein>
<dbReference type="EMBL" id="JAWIIV010000061">
    <property type="protein sequence ID" value="MEC4723581.1"/>
    <property type="molecule type" value="Genomic_DNA"/>
</dbReference>
<evidence type="ECO:0008006" key="3">
    <source>
        <dbReference type="Google" id="ProtNLM"/>
    </source>
</evidence>
<evidence type="ECO:0000313" key="2">
    <source>
        <dbReference type="Proteomes" id="UP001352263"/>
    </source>
</evidence>
<accession>A0ABU6JIS3</accession>
<reference evidence="1 2" key="1">
    <citation type="submission" date="2023-10" db="EMBL/GenBank/DDBJ databases">
        <title>Noviherbaspirillum sp. CPCC 100848 genome assembly.</title>
        <authorList>
            <person name="Li X.Y."/>
            <person name="Fang X.M."/>
        </authorList>
    </citation>
    <scope>NUCLEOTIDE SEQUENCE [LARGE SCALE GENOMIC DNA]</scope>
    <source>
        <strain evidence="1 2">CPCC 100848</strain>
    </source>
</reference>
<name>A0ABU6JIS3_9BURK</name>
<dbReference type="RefSeq" id="WP_326510192.1">
    <property type="nucleotide sequence ID" value="NZ_JAWIIV010000061.1"/>
</dbReference>
<sequence length="142" mass="15709">MNHPPRKKLLIAVREEDMPLARAVLGFDFDVVCCHTIEAAKRMLGEGIDVVVSGVHFDSGAVFELLQHVRSSSMHGKLPFFVLLDSGHRYSYSPAIIHGLKTAAKALKATEFIDLAALVEQFGRKEAVEILRRGIRDASVQQ</sequence>
<dbReference type="Proteomes" id="UP001352263">
    <property type="component" value="Unassembled WGS sequence"/>
</dbReference>
<keyword evidence="2" id="KW-1185">Reference proteome</keyword>
<gene>
    <name evidence="1" type="ORF">RY831_31055</name>
</gene>
<organism evidence="1 2">
    <name type="scientific">Noviherbaspirillum album</name>
    <dbReference type="NCBI Taxonomy" id="3080276"/>
    <lineage>
        <taxon>Bacteria</taxon>
        <taxon>Pseudomonadati</taxon>
        <taxon>Pseudomonadota</taxon>
        <taxon>Betaproteobacteria</taxon>
        <taxon>Burkholderiales</taxon>
        <taxon>Oxalobacteraceae</taxon>
        <taxon>Noviherbaspirillum</taxon>
    </lineage>
</organism>
<comment type="caution">
    <text evidence="1">The sequence shown here is derived from an EMBL/GenBank/DDBJ whole genome shotgun (WGS) entry which is preliminary data.</text>
</comment>